<accession>A0A0D2K3Z3</accession>
<name>A0A0D2K3Z3_9BACT</name>
<dbReference type="PROSITE" id="PS51257">
    <property type="entry name" value="PROKAR_LIPOPROTEIN"/>
    <property type="match status" value="1"/>
</dbReference>
<sequence length="157" mass="17687">MKKFSSSKFMMTALCLVVVLGLSSCRKKRTYADEEIIESETTFVEYREPKQVREQRYGRRVYGTQVNSAPVRTVTQSERSVVSSAPSVRPSNTVVSTKQVTQKTSVKEVNPAYDTDYDYEVIDQDLGHKTQVIKKDVKVENKDGLVGPDELPGVVMD</sequence>
<dbReference type="EMBL" id="ARQD01000003">
    <property type="protein sequence ID" value="KIX85007.1"/>
    <property type="molecule type" value="Genomic_DNA"/>
</dbReference>
<dbReference type="AlphaFoldDB" id="A0A0D2K3Z3"/>
<keyword evidence="3" id="KW-1185">Reference proteome</keyword>
<evidence type="ECO:0000313" key="2">
    <source>
        <dbReference type="EMBL" id="KIX85007.1"/>
    </source>
</evidence>
<gene>
    <name evidence="2" type="ORF">J120_03580</name>
</gene>
<dbReference type="Proteomes" id="UP000032214">
    <property type="component" value="Unassembled WGS sequence"/>
</dbReference>
<comment type="caution">
    <text evidence="2">The sequence shown here is derived from an EMBL/GenBank/DDBJ whole genome shotgun (WGS) entry which is preliminary data.</text>
</comment>
<organism evidence="2 3">
    <name type="scientific">candidate division TM6 bacterium JCVI TM6SC1</name>
    <dbReference type="NCBI Taxonomy" id="1306947"/>
    <lineage>
        <taxon>Bacteria</taxon>
        <taxon>Candidatus Babelota</taxon>
        <taxon>Vermiphilus</taxon>
    </lineage>
</organism>
<protein>
    <submittedName>
        <fullName evidence="2">Uncharacterized protein</fullName>
    </submittedName>
</protein>
<proteinExistence type="predicted"/>
<reference evidence="2 3" key="1">
    <citation type="journal article" date="2013" name="Proc. Natl. Acad. Sci. U.S.A.">
        <title>Candidate phylum TM6 genome recovered from a hospital sink biofilm provides genomic insights into this uncultivated phylum.</title>
        <authorList>
            <person name="McLean J.S."/>
            <person name="Lombardo M.J."/>
            <person name="Badger J.H."/>
            <person name="Edlund A."/>
            <person name="Novotny M."/>
            <person name="Yee-Greenbaum J."/>
            <person name="Vyahhi N."/>
            <person name="Hall A.P."/>
            <person name="Yang Y."/>
            <person name="Dupont C.L."/>
            <person name="Ziegler M.G."/>
            <person name="Chitsaz H."/>
            <person name="Allen A.E."/>
            <person name="Yooseph S."/>
            <person name="Tesler G."/>
            <person name="Pevzner P.A."/>
            <person name="Friedman R.M."/>
            <person name="Nealson K.H."/>
            <person name="Venter J.C."/>
            <person name="Lasken R.S."/>
        </authorList>
    </citation>
    <scope>NUCLEOTIDE SEQUENCE [LARGE SCALE GENOMIC DNA]</scope>
    <source>
        <strain evidence="2 3">TM6SC1</strain>
    </source>
</reference>
<evidence type="ECO:0000313" key="3">
    <source>
        <dbReference type="Proteomes" id="UP000032214"/>
    </source>
</evidence>
<feature type="region of interest" description="Disordered" evidence="1">
    <location>
        <begin position="70"/>
        <end position="96"/>
    </location>
</feature>
<evidence type="ECO:0000256" key="1">
    <source>
        <dbReference type="SAM" id="MobiDB-lite"/>
    </source>
</evidence>
<feature type="compositionally biased region" description="Low complexity" evidence="1">
    <location>
        <begin position="77"/>
        <end position="96"/>
    </location>
</feature>